<dbReference type="PANTHER" id="PTHR42663:SF12">
    <property type="entry name" value="ATP-BINDING PROTEIN PHNP"/>
    <property type="match status" value="1"/>
</dbReference>
<dbReference type="InterPro" id="IPR001279">
    <property type="entry name" value="Metallo-B-lactamas"/>
</dbReference>
<reference evidence="2 3" key="1">
    <citation type="journal article" date="2010" name="Stand. Genomic Sci.">
        <title>Complete genome sequence of Archaeoglobus profundus type strain (AV18).</title>
        <authorList>
            <person name="von Jan M."/>
            <person name="Lapidus A."/>
            <person name="Del Rio T.G."/>
            <person name="Copeland A."/>
            <person name="Tice H."/>
            <person name="Cheng J.F."/>
            <person name="Lucas S."/>
            <person name="Chen F."/>
            <person name="Nolan M."/>
            <person name="Goodwin L."/>
            <person name="Han C."/>
            <person name="Pitluck S."/>
            <person name="Liolios K."/>
            <person name="Ivanova N."/>
            <person name="Mavromatis K."/>
            <person name="Ovchinnikova G."/>
            <person name="Chertkov O."/>
            <person name="Pati A."/>
            <person name="Chen A."/>
            <person name="Palaniappan K."/>
            <person name="Land M."/>
            <person name="Hauser L."/>
            <person name="Chang Y.J."/>
            <person name="Jeffries C.D."/>
            <person name="Saunders E."/>
            <person name="Brettin T."/>
            <person name="Detter J.C."/>
            <person name="Chain P."/>
            <person name="Eichinger K."/>
            <person name="Huber H."/>
            <person name="Spring S."/>
            <person name="Rohde M."/>
            <person name="Goker M."/>
            <person name="Wirth R."/>
            <person name="Woyke T."/>
            <person name="Bristow J."/>
            <person name="Eisen J.A."/>
            <person name="Markowitz V."/>
            <person name="Hugenholtz P."/>
            <person name="Kyrpides N.C."/>
            <person name="Klenk H.P."/>
        </authorList>
    </citation>
    <scope>NUCLEOTIDE SEQUENCE [LARGE SCALE GENOMIC DNA]</scope>
    <source>
        <strain evidence="3">DSM 5631 / JCM 9629 / NBRC 100127 / Av18</strain>
    </source>
</reference>
<organism evidence="2 3">
    <name type="scientific">Archaeoglobus profundus (strain DSM 5631 / JCM 9629 / NBRC 100127 / Av18)</name>
    <dbReference type="NCBI Taxonomy" id="572546"/>
    <lineage>
        <taxon>Archaea</taxon>
        <taxon>Methanobacteriati</taxon>
        <taxon>Methanobacteriota</taxon>
        <taxon>Archaeoglobi</taxon>
        <taxon>Archaeoglobales</taxon>
        <taxon>Archaeoglobaceae</taxon>
        <taxon>Archaeoglobus</taxon>
    </lineage>
</organism>
<dbReference type="eggNOG" id="arCOG00499">
    <property type="taxonomic scope" value="Archaea"/>
</dbReference>
<dbReference type="RefSeq" id="WP_012939648.1">
    <property type="nucleotide sequence ID" value="NC_013741.1"/>
</dbReference>
<feature type="domain" description="Metallo-beta-lactamase" evidence="1">
    <location>
        <begin position="35"/>
        <end position="220"/>
    </location>
</feature>
<dbReference type="OrthoDB" id="53037at2157"/>
<dbReference type="AlphaFoldDB" id="D2RG87"/>
<accession>D2RG87</accession>
<dbReference type="CDD" id="cd16279">
    <property type="entry name" value="metallo-hydrolase-like_MBL-fold"/>
    <property type="match status" value="1"/>
</dbReference>
<evidence type="ECO:0000313" key="3">
    <source>
        <dbReference type="Proteomes" id="UP000001901"/>
    </source>
</evidence>
<dbReference type="PANTHER" id="PTHR42663">
    <property type="entry name" value="HYDROLASE C777.06C-RELATED-RELATED"/>
    <property type="match status" value="1"/>
</dbReference>
<name>D2RG87_ARCPA</name>
<proteinExistence type="predicted"/>
<dbReference type="Pfam" id="PF12706">
    <property type="entry name" value="Lactamase_B_2"/>
    <property type="match status" value="1"/>
</dbReference>
<sequence length="253" mass="29160">MRVTLLGTGDSTGIPIIGCHCKTCEDARKKGWERKRFSVMIQNEGKILLIDTSPDMRRQLLDTNVDRVDAVIWTHCHFDHFGGFGNFYRVQSDVKVYTTPKIHDDIGKFMSFMEYKPIEVECYEPFELIGLKITLFEVNHPPVDAIGVKIEWNGYKIVVSGDTNADIPKRSLEEMEEPDLFIVEALAPRGRFKKHMNAEEALSLAKKIRARKTVLTHVGHFFPPHDIAVKKYPIGYDYQSFEFSNVKLTRFFK</sequence>
<dbReference type="Proteomes" id="UP000001901">
    <property type="component" value="Chromosome"/>
</dbReference>
<dbReference type="Gene3D" id="3.60.15.10">
    <property type="entry name" value="Ribonuclease Z/Hydroxyacylglutathione hydrolase-like"/>
    <property type="match status" value="1"/>
</dbReference>
<dbReference type="EMBL" id="CP001857">
    <property type="protein sequence ID" value="ADB57312.1"/>
    <property type="molecule type" value="Genomic_DNA"/>
</dbReference>
<evidence type="ECO:0000259" key="1">
    <source>
        <dbReference type="SMART" id="SM00849"/>
    </source>
</evidence>
<dbReference type="KEGG" id="apo:Arcpr_0242"/>
<dbReference type="PaxDb" id="572546-Arcpr_0242"/>
<keyword evidence="3" id="KW-1185">Reference proteome</keyword>
<dbReference type="GeneID" id="8738892"/>
<gene>
    <name evidence="2" type="ordered locus">Arcpr_0242</name>
</gene>
<dbReference type="SMART" id="SM00849">
    <property type="entry name" value="Lactamase_B"/>
    <property type="match status" value="1"/>
</dbReference>
<dbReference type="STRING" id="572546.Arcpr_0242"/>
<dbReference type="HOGENOM" id="CLU_044538_2_0_2"/>
<dbReference type="SUPFAM" id="SSF56281">
    <property type="entry name" value="Metallo-hydrolase/oxidoreductase"/>
    <property type="match status" value="1"/>
</dbReference>
<protein>
    <submittedName>
        <fullName evidence="2">Beta-lactamase domain protein</fullName>
    </submittedName>
</protein>
<evidence type="ECO:0000313" key="2">
    <source>
        <dbReference type="EMBL" id="ADB57312.1"/>
    </source>
</evidence>
<dbReference type="InterPro" id="IPR036866">
    <property type="entry name" value="RibonucZ/Hydroxyglut_hydro"/>
</dbReference>